<keyword evidence="5 6" id="KW-0804">Transcription</keyword>
<proteinExistence type="inferred from homology"/>
<reference evidence="8 9" key="1">
    <citation type="submission" date="2016-01" db="EMBL/GenBank/DDBJ databases">
        <authorList>
            <person name="Oliw E.H."/>
        </authorList>
    </citation>
    <scope>NUCLEOTIDE SEQUENCE [LARGE SCALE GENOMIC DNA]</scope>
    <source>
        <strain evidence="8 9">CMW7756A</strain>
    </source>
</reference>
<evidence type="ECO:0000313" key="9">
    <source>
        <dbReference type="Proteomes" id="UP000070174"/>
    </source>
</evidence>
<keyword evidence="2 6" id="KW-0889">Transcription antitermination</keyword>
<feature type="domain" description="NusB/RsmB/TIM44" evidence="7">
    <location>
        <begin position="5"/>
        <end position="130"/>
    </location>
</feature>
<evidence type="ECO:0000256" key="1">
    <source>
        <dbReference type="ARBA" id="ARBA00005952"/>
    </source>
</evidence>
<evidence type="ECO:0000256" key="3">
    <source>
        <dbReference type="ARBA" id="ARBA00022884"/>
    </source>
</evidence>
<dbReference type="GO" id="GO:0006353">
    <property type="term" value="P:DNA-templated transcription termination"/>
    <property type="evidence" value="ECO:0007669"/>
    <property type="project" value="UniProtKB-UniRule"/>
</dbReference>
<evidence type="ECO:0000259" key="7">
    <source>
        <dbReference type="Pfam" id="PF01029"/>
    </source>
</evidence>
<dbReference type="PANTHER" id="PTHR11078">
    <property type="entry name" value="N UTILIZATION SUBSTANCE PROTEIN B-RELATED"/>
    <property type="match status" value="1"/>
</dbReference>
<dbReference type="AlphaFoldDB" id="A0A133PQ62"/>
<dbReference type="Pfam" id="PF01029">
    <property type="entry name" value="NusB"/>
    <property type="match status" value="1"/>
</dbReference>
<comment type="function">
    <text evidence="6">Involved in transcription antitermination. Required for transcription of ribosomal RNA (rRNA) genes. Binds specifically to the boxA antiterminator sequence of the ribosomal RNA (rrn) operons.</text>
</comment>
<dbReference type="InterPro" id="IPR035926">
    <property type="entry name" value="NusB-like_sf"/>
</dbReference>
<dbReference type="HAMAP" id="MF_00073">
    <property type="entry name" value="NusB"/>
    <property type="match status" value="1"/>
</dbReference>
<name>A0A133PQ62_9FIRM</name>
<gene>
    <name evidence="6" type="primary">nusB</name>
    <name evidence="8" type="ORF">HMPREF3229_00777</name>
</gene>
<dbReference type="Proteomes" id="UP000070174">
    <property type="component" value="Unassembled WGS sequence"/>
</dbReference>
<dbReference type="InterPro" id="IPR006027">
    <property type="entry name" value="NusB_RsmB_TIM44"/>
</dbReference>
<protein>
    <recommendedName>
        <fullName evidence="6">Transcription antitermination protein NusB</fullName>
    </recommendedName>
    <alternativeName>
        <fullName evidence="6">Antitermination factor NusB</fullName>
    </alternativeName>
</protein>
<keyword evidence="4 6" id="KW-0805">Transcription regulation</keyword>
<sequence>MSRKRARIGAMQALFSMDVNDDFSTDKLDLFMENHEFQGDEVDYIKRTVPDILDKLDLVDETIEKNLKGWTMARLAKVDRQILRIAVYEFLYKDDIPEEVSINEAVEIARLYSSDEAPKFINGILGTIYRSF</sequence>
<dbReference type="SUPFAM" id="SSF48013">
    <property type="entry name" value="NusB-like"/>
    <property type="match status" value="1"/>
</dbReference>
<evidence type="ECO:0000313" key="8">
    <source>
        <dbReference type="EMBL" id="KXA30769.1"/>
    </source>
</evidence>
<dbReference type="NCBIfam" id="TIGR01951">
    <property type="entry name" value="nusB"/>
    <property type="match status" value="1"/>
</dbReference>
<dbReference type="GO" id="GO:0003723">
    <property type="term" value="F:RNA binding"/>
    <property type="evidence" value="ECO:0007669"/>
    <property type="project" value="UniProtKB-UniRule"/>
</dbReference>
<dbReference type="RefSeq" id="WP_060799975.1">
    <property type="nucleotide sequence ID" value="NZ_CABJAL010000002.1"/>
</dbReference>
<comment type="similarity">
    <text evidence="1 6">Belongs to the NusB family.</text>
</comment>
<evidence type="ECO:0000256" key="2">
    <source>
        <dbReference type="ARBA" id="ARBA00022814"/>
    </source>
</evidence>
<dbReference type="GO" id="GO:0005829">
    <property type="term" value="C:cytosol"/>
    <property type="evidence" value="ECO:0007669"/>
    <property type="project" value="TreeGrafter"/>
</dbReference>
<dbReference type="Gene3D" id="1.10.940.10">
    <property type="entry name" value="NusB-like"/>
    <property type="match status" value="1"/>
</dbReference>
<dbReference type="PANTHER" id="PTHR11078:SF3">
    <property type="entry name" value="ANTITERMINATION NUSB DOMAIN-CONTAINING PROTEIN"/>
    <property type="match status" value="1"/>
</dbReference>
<evidence type="ECO:0000256" key="5">
    <source>
        <dbReference type="ARBA" id="ARBA00023163"/>
    </source>
</evidence>
<evidence type="ECO:0000256" key="6">
    <source>
        <dbReference type="HAMAP-Rule" id="MF_00073"/>
    </source>
</evidence>
<dbReference type="GO" id="GO:0031564">
    <property type="term" value="P:transcription antitermination"/>
    <property type="evidence" value="ECO:0007669"/>
    <property type="project" value="UniProtKB-KW"/>
</dbReference>
<dbReference type="PATRIC" id="fig|54005.3.peg.764"/>
<keyword evidence="3 6" id="KW-0694">RNA-binding</keyword>
<organism evidence="8">
    <name type="scientific">Peptoniphilus harei</name>
    <dbReference type="NCBI Taxonomy" id="54005"/>
    <lineage>
        <taxon>Bacteria</taxon>
        <taxon>Bacillati</taxon>
        <taxon>Bacillota</taxon>
        <taxon>Tissierellia</taxon>
        <taxon>Tissierellales</taxon>
        <taxon>Peptoniphilaceae</taxon>
        <taxon>Peptoniphilus</taxon>
    </lineage>
</organism>
<evidence type="ECO:0000256" key="4">
    <source>
        <dbReference type="ARBA" id="ARBA00023015"/>
    </source>
</evidence>
<dbReference type="InterPro" id="IPR011605">
    <property type="entry name" value="NusB_fam"/>
</dbReference>
<dbReference type="EMBL" id="LRQE01000024">
    <property type="protein sequence ID" value="KXA30769.1"/>
    <property type="molecule type" value="Genomic_DNA"/>
</dbReference>
<comment type="caution">
    <text evidence="8">The sequence shown here is derived from an EMBL/GenBank/DDBJ whole genome shotgun (WGS) entry which is preliminary data.</text>
</comment>
<accession>A0A133PQ62</accession>